<dbReference type="InterPro" id="IPR005148">
    <property type="entry name" value="Arg-tRNA-synth_N"/>
</dbReference>
<evidence type="ECO:0000313" key="9">
    <source>
        <dbReference type="EMBL" id="QKW52429.1"/>
    </source>
</evidence>
<dbReference type="SUPFAM" id="SSF47323">
    <property type="entry name" value="Anticodon-binding domain of a subclass of class I aminoacyl-tRNA synthetases"/>
    <property type="match status" value="1"/>
</dbReference>
<dbReference type="InterPro" id="IPR009080">
    <property type="entry name" value="tRNAsynth_Ia_anticodon-bd"/>
</dbReference>
<dbReference type="SMART" id="SM01016">
    <property type="entry name" value="Arg_tRNA_synt_N"/>
    <property type="match status" value="1"/>
</dbReference>
<evidence type="ECO:0000259" key="7">
    <source>
        <dbReference type="SMART" id="SM00836"/>
    </source>
</evidence>
<protein>
    <recommendedName>
        <fullName evidence="1">arginine--tRNA ligase</fullName>
        <ecNumber evidence="1">6.1.1.19</ecNumber>
    </recommendedName>
</protein>
<feature type="domain" description="DALR anticodon binding" evidence="7">
    <location>
        <begin position="252"/>
        <end position="381"/>
    </location>
</feature>
<dbReference type="Proteomes" id="UP000509303">
    <property type="component" value="Chromosome"/>
</dbReference>
<dbReference type="Gene3D" id="3.30.1360.70">
    <property type="entry name" value="Arginyl tRNA synthetase N-terminal domain"/>
    <property type="match status" value="1"/>
</dbReference>
<dbReference type="EMBL" id="CP054929">
    <property type="protein sequence ID" value="QKW52429.1"/>
    <property type="molecule type" value="Genomic_DNA"/>
</dbReference>
<name>A0A7H8ND76_9ACTN</name>
<reference evidence="9 10" key="1">
    <citation type="submission" date="2020-06" db="EMBL/GenBank/DDBJ databases">
        <title>Genome mining for natural products.</title>
        <authorList>
            <person name="Zhang B."/>
            <person name="Shi J."/>
            <person name="Ge H."/>
        </authorList>
    </citation>
    <scope>NUCLEOTIDE SEQUENCE [LARGE SCALE GENOMIC DNA]</scope>
    <source>
        <strain evidence="9 10">NA00687</strain>
    </source>
</reference>
<dbReference type="InterPro" id="IPR001278">
    <property type="entry name" value="Arg-tRNA-ligase"/>
</dbReference>
<dbReference type="Pfam" id="PF05746">
    <property type="entry name" value="DALR_1"/>
    <property type="match status" value="1"/>
</dbReference>
<dbReference type="GO" id="GO:0005524">
    <property type="term" value="F:ATP binding"/>
    <property type="evidence" value="ECO:0007669"/>
    <property type="project" value="UniProtKB-KW"/>
</dbReference>
<dbReference type="RefSeq" id="WP_176164133.1">
    <property type="nucleotide sequence ID" value="NZ_CP054929.1"/>
</dbReference>
<evidence type="ECO:0000256" key="1">
    <source>
        <dbReference type="ARBA" id="ARBA00012837"/>
    </source>
</evidence>
<keyword evidence="2 9" id="KW-0436">Ligase</keyword>
<dbReference type="InterPro" id="IPR036695">
    <property type="entry name" value="Arg-tRNA-synth_N_sf"/>
</dbReference>
<comment type="catalytic activity">
    <reaction evidence="5">
        <text>tRNA(Arg) + L-arginine + ATP = L-arginyl-tRNA(Arg) + AMP + diphosphate</text>
        <dbReference type="Rhea" id="RHEA:20301"/>
        <dbReference type="Rhea" id="RHEA-COMP:9658"/>
        <dbReference type="Rhea" id="RHEA-COMP:9673"/>
        <dbReference type="ChEBI" id="CHEBI:30616"/>
        <dbReference type="ChEBI" id="CHEBI:32682"/>
        <dbReference type="ChEBI" id="CHEBI:33019"/>
        <dbReference type="ChEBI" id="CHEBI:78442"/>
        <dbReference type="ChEBI" id="CHEBI:78513"/>
        <dbReference type="ChEBI" id="CHEBI:456215"/>
        <dbReference type="EC" id="6.1.1.19"/>
    </reaction>
</comment>
<gene>
    <name evidence="9" type="ORF">HUT08_26100</name>
</gene>
<sequence>MTPAQLSRTVVHVVRSAVEAGELSVPDDALAPLIAEAGGADGGARRGIVRVPPRPGCGDFASHVALRLAAASGQRPREVAEVLRRRLVEQPGIERVEVAGPGFVNITVAAGAHAGLVREVLAQGAAYGQGEGLVGTRLRLRYQDGARGVLFAEVIARLVTARGGEVDVLPSGGGAGPLAATPTPTPASDDEPPTETVVLSVREPGCTLDQLVESLGRDGARWALLSAAAHDVPRCDPSEVLAQRESNPLFRVRYAHARVRALLRNGRDLGIEPDADGSVTAAVDTVDDSAARARGALLALLADYPRVVEAAARRHAPDRLARELAAVADAFFRFHDGCAPLPRGEEKPLAAHRARLATAEAAGTVLANGLNLLGISAPAHL</sequence>
<feature type="region of interest" description="Disordered" evidence="6">
    <location>
        <begin position="170"/>
        <end position="193"/>
    </location>
</feature>
<dbReference type="SUPFAM" id="SSF55190">
    <property type="entry name" value="Arginyl-tRNA synthetase (ArgRS), N-terminal 'additional' domain"/>
    <property type="match status" value="1"/>
</dbReference>
<keyword evidence="10" id="KW-1185">Reference proteome</keyword>
<evidence type="ECO:0000259" key="8">
    <source>
        <dbReference type="SMART" id="SM01016"/>
    </source>
</evidence>
<dbReference type="PANTHER" id="PTHR11956:SF5">
    <property type="entry name" value="ARGININE--TRNA LIGASE, CYTOPLASMIC"/>
    <property type="match status" value="1"/>
</dbReference>
<evidence type="ECO:0000256" key="2">
    <source>
        <dbReference type="ARBA" id="ARBA00022598"/>
    </source>
</evidence>
<dbReference type="Pfam" id="PF03485">
    <property type="entry name" value="Arg_tRNA_synt_N"/>
    <property type="match status" value="1"/>
</dbReference>
<dbReference type="InterPro" id="IPR008909">
    <property type="entry name" value="DALR_anticod-bd"/>
</dbReference>
<dbReference type="NCBIfam" id="NF045898">
    <property type="entry name" value="ArgS_rel_codon"/>
    <property type="match status" value="1"/>
</dbReference>
<dbReference type="SMART" id="SM00836">
    <property type="entry name" value="DALR_1"/>
    <property type="match status" value="1"/>
</dbReference>
<dbReference type="Gene3D" id="1.10.730.10">
    <property type="entry name" value="Isoleucyl-tRNA Synthetase, Domain 1"/>
    <property type="match status" value="1"/>
</dbReference>
<proteinExistence type="predicted"/>
<accession>A0A7H8ND76</accession>
<evidence type="ECO:0000256" key="4">
    <source>
        <dbReference type="ARBA" id="ARBA00022840"/>
    </source>
</evidence>
<feature type="domain" description="Arginyl tRNA synthetase N-terminal" evidence="8">
    <location>
        <begin position="28"/>
        <end position="108"/>
    </location>
</feature>
<dbReference type="GO" id="GO:0006420">
    <property type="term" value="P:arginyl-tRNA aminoacylation"/>
    <property type="evidence" value="ECO:0007669"/>
    <property type="project" value="InterPro"/>
</dbReference>
<organism evidence="9 10">
    <name type="scientific">Streptomyces buecherae</name>
    <dbReference type="NCBI Taxonomy" id="2763006"/>
    <lineage>
        <taxon>Bacteria</taxon>
        <taxon>Bacillati</taxon>
        <taxon>Actinomycetota</taxon>
        <taxon>Actinomycetes</taxon>
        <taxon>Kitasatosporales</taxon>
        <taxon>Streptomycetaceae</taxon>
        <taxon>Streptomyces</taxon>
    </lineage>
</organism>
<keyword evidence="4" id="KW-0067">ATP-binding</keyword>
<keyword evidence="3" id="KW-0547">Nucleotide-binding</keyword>
<evidence type="ECO:0000313" key="10">
    <source>
        <dbReference type="Proteomes" id="UP000509303"/>
    </source>
</evidence>
<dbReference type="PANTHER" id="PTHR11956">
    <property type="entry name" value="ARGINYL-TRNA SYNTHETASE"/>
    <property type="match status" value="1"/>
</dbReference>
<dbReference type="GO" id="GO:0004814">
    <property type="term" value="F:arginine-tRNA ligase activity"/>
    <property type="evidence" value="ECO:0007669"/>
    <property type="project" value="UniProtKB-EC"/>
</dbReference>
<evidence type="ECO:0000256" key="5">
    <source>
        <dbReference type="ARBA" id="ARBA00049339"/>
    </source>
</evidence>
<dbReference type="GO" id="GO:0005737">
    <property type="term" value="C:cytoplasm"/>
    <property type="evidence" value="ECO:0007669"/>
    <property type="project" value="InterPro"/>
</dbReference>
<evidence type="ECO:0000256" key="3">
    <source>
        <dbReference type="ARBA" id="ARBA00022741"/>
    </source>
</evidence>
<dbReference type="EC" id="6.1.1.19" evidence="1"/>
<dbReference type="AlphaFoldDB" id="A0A7H8ND76"/>
<evidence type="ECO:0000256" key="6">
    <source>
        <dbReference type="SAM" id="MobiDB-lite"/>
    </source>
</evidence>